<keyword evidence="1" id="KW-0812">Transmembrane</keyword>
<accession>A0A2X2BHE4</accession>
<proteinExistence type="predicted"/>
<feature type="transmembrane region" description="Helical" evidence="1">
    <location>
        <begin position="12"/>
        <end position="32"/>
    </location>
</feature>
<evidence type="ECO:0000256" key="1">
    <source>
        <dbReference type="SAM" id="Phobius"/>
    </source>
</evidence>
<dbReference type="EMBL" id="UAUE01000009">
    <property type="protein sequence ID" value="SPY95672.1"/>
    <property type="molecule type" value="Genomic_DNA"/>
</dbReference>
<reference evidence="2 3" key="1">
    <citation type="submission" date="2018-06" db="EMBL/GenBank/DDBJ databases">
        <authorList>
            <consortium name="Pathogen Informatics"/>
            <person name="Doyle S."/>
        </authorList>
    </citation>
    <scope>NUCLEOTIDE SEQUENCE [LARGE SCALE GENOMIC DNA]</scope>
    <source>
        <strain evidence="2 3">NCTC10975</strain>
    </source>
</reference>
<evidence type="ECO:0000313" key="2">
    <source>
        <dbReference type="EMBL" id="SPY95672.1"/>
    </source>
</evidence>
<sequence>MNIFNPTIFPAVTALIGSLIGAGITACSGLYMERRRHRRNVEIYTAGFIAEVESLVEIINIRGYITDLESTLQTLPKDQSISFNILIPDNYARFYDANIAYVGLLKPTTAKNLVIFHQILQAIVQDFKPESFCSANGHSYDTLKELLNLANKAIQLADEIKLNK</sequence>
<name>A0A2X2BHE4_PROMI</name>
<evidence type="ECO:0000313" key="3">
    <source>
        <dbReference type="Proteomes" id="UP000251485"/>
    </source>
</evidence>
<dbReference type="Proteomes" id="UP000251485">
    <property type="component" value="Unassembled WGS sequence"/>
</dbReference>
<protein>
    <submittedName>
        <fullName evidence="2">Uncharacterized protein</fullName>
    </submittedName>
</protein>
<keyword evidence="1" id="KW-1133">Transmembrane helix</keyword>
<gene>
    <name evidence="2" type="ORF">NCTC10975_01573</name>
</gene>
<dbReference type="RefSeq" id="WP_036901031.1">
    <property type="nucleotide sequence ID" value="NZ_JTAW02000009.1"/>
</dbReference>
<keyword evidence="1" id="KW-0472">Membrane</keyword>
<dbReference type="AlphaFoldDB" id="A0A2X2BHE4"/>
<organism evidence="2 3">
    <name type="scientific">Proteus mirabilis</name>
    <dbReference type="NCBI Taxonomy" id="584"/>
    <lineage>
        <taxon>Bacteria</taxon>
        <taxon>Pseudomonadati</taxon>
        <taxon>Pseudomonadota</taxon>
        <taxon>Gammaproteobacteria</taxon>
        <taxon>Enterobacterales</taxon>
        <taxon>Morganellaceae</taxon>
        <taxon>Proteus</taxon>
    </lineage>
</organism>